<dbReference type="STRING" id="35570.A0A1I8Q3T6"/>
<dbReference type="Proteomes" id="UP000095300">
    <property type="component" value="Unassembled WGS sequence"/>
</dbReference>
<proteinExistence type="predicted"/>
<sequence length="115" mass="12992">AILERLNENAARVGLKINIATNNLMRIGASNLTPLTINDYIIEDVGNFPLLGSKRTKDGGSEADIRLFRIFNRSLKSVLLYGCTTWSLHERLHLKSAAYDKYFEFSGQTVFQLKN</sequence>
<dbReference type="VEuPathDB" id="VectorBase:SCAU013612"/>
<accession>A0A1I8Q3T6</accession>
<gene>
    <name evidence="1" type="primary">106095081</name>
</gene>
<keyword evidence="2" id="KW-1185">Reference proteome</keyword>
<evidence type="ECO:0000313" key="2">
    <source>
        <dbReference type="Proteomes" id="UP000095300"/>
    </source>
</evidence>
<name>A0A1I8Q3T6_STOCA</name>
<organism evidence="1 2">
    <name type="scientific">Stomoxys calcitrans</name>
    <name type="common">Stable fly</name>
    <name type="synonym">Conops calcitrans</name>
    <dbReference type="NCBI Taxonomy" id="35570"/>
    <lineage>
        <taxon>Eukaryota</taxon>
        <taxon>Metazoa</taxon>
        <taxon>Ecdysozoa</taxon>
        <taxon>Arthropoda</taxon>
        <taxon>Hexapoda</taxon>
        <taxon>Insecta</taxon>
        <taxon>Pterygota</taxon>
        <taxon>Neoptera</taxon>
        <taxon>Endopterygota</taxon>
        <taxon>Diptera</taxon>
        <taxon>Brachycera</taxon>
        <taxon>Muscomorpha</taxon>
        <taxon>Muscoidea</taxon>
        <taxon>Muscidae</taxon>
        <taxon>Stomoxys</taxon>
    </lineage>
</organism>
<dbReference type="EnsemblMetazoa" id="SCAU013612-RA">
    <property type="protein sequence ID" value="SCAU013612-PA"/>
    <property type="gene ID" value="SCAU013612"/>
</dbReference>
<reference evidence="1" key="1">
    <citation type="submission" date="2020-05" db="UniProtKB">
        <authorList>
            <consortium name="EnsemblMetazoa"/>
        </authorList>
    </citation>
    <scope>IDENTIFICATION</scope>
    <source>
        <strain evidence="1">USDA</strain>
    </source>
</reference>
<protein>
    <submittedName>
        <fullName evidence="1">Uncharacterized protein</fullName>
    </submittedName>
</protein>
<dbReference type="AlphaFoldDB" id="A0A1I8Q3T6"/>
<evidence type="ECO:0000313" key="1">
    <source>
        <dbReference type="EnsemblMetazoa" id="SCAU013612-PA"/>
    </source>
</evidence>